<evidence type="ECO:0000313" key="3">
    <source>
        <dbReference type="Proteomes" id="UP000287033"/>
    </source>
</evidence>
<name>A0A401SGS1_CHIPU</name>
<feature type="transmembrane region" description="Helical" evidence="1">
    <location>
        <begin position="12"/>
        <end position="34"/>
    </location>
</feature>
<dbReference type="OMA" id="CWDYETI"/>
<protein>
    <recommendedName>
        <fullName evidence="4">Transmembrane protein 215</fullName>
    </recommendedName>
</protein>
<reference evidence="2 3" key="1">
    <citation type="journal article" date="2018" name="Nat. Ecol. Evol.">
        <title>Shark genomes provide insights into elasmobranch evolution and the origin of vertebrates.</title>
        <authorList>
            <person name="Hara Y"/>
            <person name="Yamaguchi K"/>
            <person name="Onimaru K"/>
            <person name="Kadota M"/>
            <person name="Koyanagi M"/>
            <person name="Keeley SD"/>
            <person name="Tatsumi K"/>
            <person name="Tanaka K"/>
            <person name="Motone F"/>
            <person name="Kageyama Y"/>
            <person name="Nozu R"/>
            <person name="Adachi N"/>
            <person name="Nishimura O"/>
            <person name="Nakagawa R"/>
            <person name="Tanegashima C"/>
            <person name="Kiyatake I"/>
            <person name="Matsumoto R"/>
            <person name="Murakumo K"/>
            <person name="Nishida K"/>
            <person name="Terakita A"/>
            <person name="Kuratani S"/>
            <person name="Sato K"/>
            <person name="Hyodo S Kuraku.S."/>
        </authorList>
    </citation>
    <scope>NUCLEOTIDE SEQUENCE [LARGE SCALE GENOMIC DNA]</scope>
</reference>
<proteinExistence type="predicted"/>
<dbReference type="EMBL" id="BEZZ01000259">
    <property type="protein sequence ID" value="GCC29607.1"/>
    <property type="molecule type" value="Genomic_DNA"/>
</dbReference>
<dbReference type="AlphaFoldDB" id="A0A401SGS1"/>
<evidence type="ECO:0000313" key="2">
    <source>
        <dbReference type="EMBL" id="GCC29607.1"/>
    </source>
</evidence>
<keyword evidence="1" id="KW-0812">Transmembrane</keyword>
<dbReference type="PANTHER" id="PTHR31922">
    <property type="entry name" value="TRANSMEMBRANE PROTEIN 215"/>
    <property type="match status" value="1"/>
</dbReference>
<dbReference type="Pfam" id="PF15746">
    <property type="entry name" value="TMEM215"/>
    <property type="match status" value="1"/>
</dbReference>
<sequence>MRADNINPRTGLVVALVSVFLVFGFMFTVSGVRGETLGDIPLIAIGPAIFLPGLAAILLAKKTDGFSKWPAALCCGRNRGDTEGELLAASSIGGSWQDMSKTSTRTQTPEVEEGGFSVDSRSLIRKSDQEAARRYLETYYPSGVFNNYCAFARLCSNRDSAFYTSVYSTRDSVVYSPRDSIPYGRYYCCYPSPGETQHVRLCWDYETIV</sequence>
<evidence type="ECO:0000256" key="1">
    <source>
        <dbReference type="SAM" id="Phobius"/>
    </source>
</evidence>
<comment type="caution">
    <text evidence="2">The sequence shown here is derived from an EMBL/GenBank/DDBJ whole genome shotgun (WGS) entry which is preliminary data.</text>
</comment>
<keyword evidence="1" id="KW-1133">Transmembrane helix</keyword>
<accession>A0A401SGS1</accession>
<evidence type="ECO:0008006" key="4">
    <source>
        <dbReference type="Google" id="ProtNLM"/>
    </source>
</evidence>
<dbReference type="OrthoDB" id="9304762at2759"/>
<keyword evidence="3" id="KW-1185">Reference proteome</keyword>
<dbReference type="Proteomes" id="UP000287033">
    <property type="component" value="Unassembled WGS sequence"/>
</dbReference>
<dbReference type="STRING" id="137246.A0A401SGS1"/>
<dbReference type="PANTHER" id="PTHR31922:SF2">
    <property type="entry name" value="TRANSMEMBRANE PROTEIN 215"/>
    <property type="match status" value="1"/>
</dbReference>
<keyword evidence="1" id="KW-0472">Membrane</keyword>
<organism evidence="2 3">
    <name type="scientific">Chiloscyllium punctatum</name>
    <name type="common">Brownbanded bambooshark</name>
    <name type="synonym">Hemiscyllium punctatum</name>
    <dbReference type="NCBI Taxonomy" id="137246"/>
    <lineage>
        <taxon>Eukaryota</taxon>
        <taxon>Metazoa</taxon>
        <taxon>Chordata</taxon>
        <taxon>Craniata</taxon>
        <taxon>Vertebrata</taxon>
        <taxon>Chondrichthyes</taxon>
        <taxon>Elasmobranchii</taxon>
        <taxon>Galeomorphii</taxon>
        <taxon>Galeoidea</taxon>
        <taxon>Orectolobiformes</taxon>
        <taxon>Hemiscylliidae</taxon>
        <taxon>Chiloscyllium</taxon>
    </lineage>
</organism>
<gene>
    <name evidence="2" type="ORF">chiPu_0008050</name>
</gene>
<dbReference type="InterPro" id="IPR031486">
    <property type="entry name" value="TMEM215"/>
</dbReference>
<feature type="transmembrane region" description="Helical" evidence="1">
    <location>
        <begin position="40"/>
        <end position="60"/>
    </location>
</feature>